<dbReference type="RefSeq" id="WP_054653176.1">
    <property type="nucleotide sequence ID" value="NZ_AZGC01000018.1"/>
</dbReference>
<gene>
    <name evidence="1" type="ORF">FC21_GL000774</name>
</gene>
<evidence type="ECO:0000313" key="2">
    <source>
        <dbReference type="Proteomes" id="UP000051084"/>
    </source>
</evidence>
<evidence type="ECO:0000313" key="1">
    <source>
        <dbReference type="EMBL" id="KRL95668.1"/>
    </source>
</evidence>
<dbReference type="AlphaFoldDB" id="A0A0R1USC2"/>
<dbReference type="Proteomes" id="UP000051084">
    <property type="component" value="Unassembled WGS sequence"/>
</dbReference>
<organism evidence="1 2">
    <name type="scientific">Limosilactobacillus equigenerosi DSM 18793 = JCM 14505</name>
    <dbReference type="NCBI Taxonomy" id="1423742"/>
    <lineage>
        <taxon>Bacteria</taxon>
        <taxon>Bacillati</taxon>
        <taxon>Bacillota</taxon>
        <taxon>Bacilli</taxon>
        <taxon>Lactobacillales</taxon>
        <taxon>Lactobacillaceae</taxon>
        <taxon>Limosilactobacillus</taxon>
    </lineage>
</organism>
<reference evidence="1 2" key="1">
    <citation type="journal article" date="2015" name="Genome Announc.">
        <title>Expanding the biotechnology potential of lactobacilli through comparative genomics of 213 strains and associated genera.</title>
        <authorList>
            <person name="Sun Z."/>
            <person name="Harris H.M."/>
            <person name="McCann A."/>
            <person name="Guo C."/>
            <person name="Argimon S."/>
            <person name="Zhang W."/>
            <person name="Yang X."/>
            <person name="Jeffery I.B."/>
            <person name="Cooney J.C."/>
            <person name="Kagawa T.F."/>
            <person name="Liu W."/>
            <person name="Song Y."/>
            <person name="Salvetti E."/>
            <person name="Wrobel A."/>
            <person name="Rasinkangas P."/>
            <person name="Parkhill J."/>
            <person name="Rea M.C."/>
            <person name="O'Sullivan O."/>
            <person name="Ritari J."/>
            <person name="Douillard F.P."/>
            <person name="Paul Ross R."/>
            <person name="Yang R."/>
            <person name="Briner A.E."/>
            <person name="Felis G.E."/>
            <person name="de Vos W.M."/>
            <person name="Barrangou R."/>
            <person name="Klaenhammer T.R."/>
            <person name="Caufield P.W."/>
            <person name="Cui Y."/>
            <person name="Zhang H."/>
            <person name="O'Toole P.W."/>
        </authorList>
    </citation>
    <scope>NUCLEOTIDE SEQUENCE [LARGE SCALE GENOMIC DNA]</scope>
    <source>
        <strain evidence="1 2">DSM 18793</strain>
    </source>
</reference>
<keyword evidence="2" id="KW-1185">Reference proteome</keyword>
<dbReference type="Gene3D" id="3.10.20.90">
    <property type="entry name" value="Phosphatidylinositol 3-kinase Catalytic Subunit, Chain A, domain 1"/>
    <property type="match status" value="1"/>
</dbReference>
<dbReference type="STRING" id="417373.GCA_001570685_00835"/>
<dbReference type="PATRIC" id="fig|1423742.4.peg.803"/>
<accession>A0A0R1USC2</accession>
<dbReference type="EMBL" id="AZGC01000018">
    <property type="protein sequence ID" value="KRL95668.1"/>
    <property type="molecule type" value="Genomic_DNA"/>
</dbReference>
<protein>
    <recommendedName>
        <fullName evidence="3">Ubiquitin-like domain-containing protein</fullName>
    </recommendedName>
</protein>
<sequence>MATEVKFIRLGIHWQDQIFDLQVSRELTFQELKTQLPLALASIRVELPTSFTIQVLNKQLVIDETAQLNQYPLGNGDQLIINAKGE</sequence>
<name>A0A0R1USC2_9LACO</name>
<proteinExistence type="predicted"/>
<evidence type="ECO:0008006" key="3">
    <source>
        <dbReference type="Google" id="ProtNLM"/>
    </source>
</evidence>
<comment type="caution">
    <text evidence="1">The sequence shown here is derived from an EMBL/GenBank/DDBJ whole genome shotgun (WGS) entry which is preliminary data.</text>
</comment>